<evidence type="ECO:0000313" key="2">
    <source>
        <dbReference type="EMBL" id="OEH77010.1"/>
    </source>
</evidence>
<feature type="region of interest" description="Disordered" evidence="1">
    <location>
        <begin position="462"/>
        <end position="500"/>
    </location>
</feature>
<reference evidence="2 3" key="1">
    <citation type="journal article" date="2016" name="BMC Genomics">
        <title>Comparative genomics reveals Cyclospora cayetanensis possesses coccidia-like metabolism and invasion components but unique surface antigens.</title>
        <authorList>
            <person name="Liu S."/>
            <person name="Wang L."/>
            <person name="Zheng H."/>
            <person name="Xu Z."/>
            <person name="Roellig D.M."/>
            <person name="Li N."/>
            <person name="Frace M.A."/>
            <person name="Tang K."/>
            <person name="Arrowood M.J."/>
            <person name="Moss D.M."/>
            <person name="Zhang L."/>
            <person name="Feng Y."/>
            <person name="Xiao L."/>
        </authorList>
    </citation>
    <scope>NUCLEOTIDE SEQUENCE [LARGE SCALE GENOMIC DNA]</scope>
    <source>
        <strain evidence="2 3">CHN_HEN01</strain>
    </source>
</reference>
<name>A0A1D3D0M3_9EIME</name>
<dbReference type="AlphaFoldDB" id="A0A1D3D0M3"/>
<keyword evidence="2" id="KW-0418">Kinase</keyword>
<dbReference type="InParanoid" id="A0A1D3D0M3"/>
<dbReference type="Proteomes" id="UP000095192">
    <property type="component" value="Unassembled WGS sequence"/>
</dbReference>
<gene>
    <name evidence="2" type="ORF">cyc_03661</name>
</gene>
<feature type="compositionally biased region" description="Low complexity" evidence="1">
    <location>
        <begin position="470"/>
        <end position="488"/>
    </location>
</feature>
<comment type="caution">
    <text evidence="2">The sequence shown here is derived from an EMBL/GenBank/DDBJ whole genome shotgun (WGS) entry which is preliminary data.</text>
</comment>
<dbReference type="GO" id="GO:0003713">
    <property type="term" value="F:transcription coactivator activity"/>
    <property type="evidence" value="ECO:0007669"/>
    <property type="project" value="TreeGrafter"/>
</dbReference>
<protein>
    <submittedName>
        <fullName evidence="2">NEK kinase</fullName>
    </submittedName>
</protein>
<accession>A0A1D3D0M3</accession>
<keyword evidence="2" id="KW-0808">Transferase</keyword>
<evidence type="ECO:0000313" key="3">
    <source>
        <dbReference type="Proteomes" id="UP000095192"/>
    </source>
</evidence>
<dbReference type="EMBL" id="JROU02001244">
    <property type="protein sequence ID" value="OEH77010.1"/>
    <property type="molecule type" value="Genomic_DNA"/>
</dbReference>
<dbReference type="VEuPathDB" id="ToxoDB:LOC34620319"/>
<evidence type="ECO:0000256" key="1">
    <source>
        <dbReference type="SAM" id="MobiDB-lite"/>
    </source>
</evidence>
<dbReference type="GO" id="GO:0016592">
    <property type="term" value="C:mediator complex"/>
    <property type="evidence" value="ECO:0007669"/>
    <property type="project" value="TreeGrafter"/>
</dbReference>
<dbReference type="InterPro" id="IPR051647">
    <property type="entry name" value="Mediator_comp_sub12"/>
</dbReference>
<proteinExistence type="predicted"/>
<sequence length="561" mass="62335">MCVENRSNAVAAAEAIVSELPLVRSLLQLLNAERMACSSAALNPSEDLLLWCIDTQAATRAALAAFSTAAVQGDGGSREQHQQRHALACEWHAKLQTLQRLATSQLTALHASQHQHQQPQQQGELQHSPLSSSPYQGITSTTITSAGVEAGSAIASGFAIAITLEQQYASLARSIQSRSIAAARALEELCSDAEVFVHLTILREQLIQEFVVDDMKHFVHLVAEKRRLLLQALGFSRQHVQDQLQQQIPVLQRLAAMEDALCRGCSISKASWLHTAAAAGAAVDYVIADILHDMTASIRLARKQCDTLLLQTQKRECFLHQDDGVLSRQQRRHRRCTTPALPFAAASPPLPPPAAAESAYPFLPSLLTFSPLCCFVPQQQLQQRAYPHCPWPLDSRRRYSSPSRMWWLASATHAAAAEGVCCSSTRQYAAAAGDFWPDSCWEQQERQRQVLVHAQHLKHLTCQQPTSPPLTTHLQQQLERQHQQTAQQMSLRAGEQREHRQQPLPLLPEQHAMRMGAFPDLEALSLPPNCMQEQQQSLHHGQQPLQQPLLLQQQTLLPQPY</sequence>
<organism evidence="2 3">
    <name type="scientific">Cyclospora cayetanensis</name>
    <dbReference type="NCBI Taxonomy" id="88456"/>
    <lineage>
        <taxon>Eukaryota</taxon>
        <taxon>Sar</taxon>
        <taxon>Alveolata</taxon>
        <taxon>Apicomplexa</taxon>
        <taxon>Conoidasida</taxon>
        <taxon>Coccidia</taxon>
        <taxon>Eucoccidiorida</taxon>
        <taxon>Eimeriorina</taxon>
        <taxon>Eimeriidae</taxon>
        <taxon>Cyclospora</taxon>
    </lineage>
</organism>
<dbReference type="PANTHER" id="PTHR46007:SF8">
    <property type="entry name" value="C2H2-TYPE DOMAIN-CONTAINING PROTEIN"/>
    <property type="match status" value="1"/>
</dbReference>
<dbReference type="GO" id="GO:0016301">
    <property type="term" value="F:kinase activity"/>
    <property type="evidence" value="ECO:0007669"/>
    <property type="project" value="UniProtKB-KW"/>
</dbReference>
<feature type="compositionally biased region" description="Low complexity" evidence="1">
    <location>
        <begin position="109"/>
        <end position="127"/>
    </location>
</feature>
<dbReference type="GO" id="GO:0045944">
    <property type="term" value="P:positive regulation of transcription by RNA polymerase II"/>
    <property type="evidence" value="ECO:0007669"/>
    <property type="project" value="TreeGrafter"/>
</dbReference>
<feature type="region of interest" description="Disordered" evidence="1">
    <location>
        <begin position="109"/>
        <end position="136"/>
    </location>
</feature>
<keyword evidence="3" id="KW-1185">Reference proteome</keyword>
<dbReference type="PANTHER" id="PTHR46007">
    <property type="entry name" value="MEDIATOR OF RNA POLYMERASE II TRANSCRIPTION SUBUNIT 12"/>
    <property type="match status" value="1"/>
</dbReference>
<dbReference type="VEuPathDB" id="ToxoDB:cyc_03661"/>